<dbReference type="STRING" id="1193682.BJP25_07350"/>
<sequence>MAMRVELVKEAETEADVRYRFQAEGGAVRHLVLDKGTETIAPVDGVRDGVFRGAASALARSWVGSGVAPERLVHQS</sequence>
<dbReference type="AlphaFoldDB" id="A0A1Q9LTE3"/>
<reference evidence="1 2" key="1">
    <citation type="submission" date="2016-10" db="EMBL/GenBank/DDBJ databases">
        <title>The Draft Genome Sequence of Actinokineospora bangkokensis 44EHWT reveals the biosynthetic pathway of antifungal compounds Thailandins with unusual extender unit butylmalonyl-CoA.</title>
        <authorList>
            <person name="Greule A."/>
            <person name="Intra B."/>
            <person name="Flemming S."/>
            <person name="Rommel M.G."/>
            <person name="Panbangred W."/>
            <person name="Bechthold A."/>
        </authorList>
    </citation>
    <scope>NUCLEOTIDE SEQUENCE [LARGE SCALE GENOMIC DNA]</scope>
    <source>
        <strain evidence="1 2">44EHW</strain>
    </source>
</reference>
<organism evidence="1 2">
    <name type="scientific">Actinokineospora bangkokensis</name>
    <dbReference type="NCBI Taxonomy" id="1193682"/>
    <lineage>
        <taxon>Bacteria</taxon>
        <taxon>Bacillati</taxon>
        <taxon>Actinomycetota</taxon>
        <taxon>Actinomycetes</taxon>
        <taxon>Pseudonocardiales</taxon>
        <taxon>Pseudonocardiaceae</taxon>
        <taxon>Actinokineospora</taxon>
    </lineage>
</organism>
<keyword evidence="2" id="KW-1185">Reference proteome</keyword>
<dbReference type="Proteomes" id="UP000186040">
    <property type="component" value="Unassembled WGS sequence"/>
</dbReference>
<evidence type="ECO:0000313" key="1">
    <source>
        <dbReference type="EMBL" id="OLR95290.1"/>
    </source>
</evidence>
<dbReference type="RefSeq" id="WP_075973010.1">
    <property type="nucleotide sequence ID" value="NZ_MKQR01000003.1"/>
</dbReference>
<comment type="caution">
    <text evidence="1">The sequence shown here is derived from an EMBL/GenBank/DDBJ whole genome shotgun (WGS) entry which is preliminary data.</text>
</comment>
<accession>A0A1Q9LTE3</accession>
<gene>
    <name evidence="1" type="ORF">BJP25_07350</name>
</gene>
<proteinExistence type="predicted"/>
<dbReference type="OrthoDB" id="4558853at2"/>
<protein>
    <submittedName>
        <fullName evidence="1">Uncharacterized protein</fullName>
    </submittedName>
</protein>
<name>A0A1Q9LTE3_9PSEU</name>
<dbReference type="EMBL" id="MKQR01000003">
    <property type="protein sequence ID" value="OLR95290.1"/>
    <property type="molecule type" value="Genomic_DNA"/>
</dbReference>
<evidence type="ECO:0000313" key="2">
    <source>
        <dbReference type="Proteomes" id="UP000186040"/>
    </source>
</evidence>